<organism evidence="9 10">
    <name type="scientific">Vigna radiata var. radiata</name>
    <name type="common">Mung bean</name>
    <name type="synonym">Phaseolus aureus</name>
    <dbReference type="NCBI Taxonomy" id="3916"/>
    <lineage>
        <taxon>Eukaryota</taxon>
        <taxon>Viridiplantae</taxon>
        <taxon>Streptophyta</taxon>
        <taxon>Embryophyta</taxon>
        <taxon>Tracheophyta</taxon>
        <taxon>Spermatophyta</taxon>
        <taxon>Magnoliopsida</taxon>
        <taxon>eudicotyledons</taxon>
        <taxon>Gunneridae</taxon>
        <taxon>Pentapetalae</taxon>
        <taxon>rosids</taxon>
        <taxon>fabids</taxon>
        <taxon>Fabales</taxon>
        <taxon>Fabaceae</taxon>
        <taxon>Papilionoideae</taxon>
        <taxon>50 kb inversion clade</taxon>
        <taxon>NPAAA clade</taxon>
        <taxon>indigoferoid/millettioid clade</taxon>
        <taxon>Phaseoleae</taxon>
        <taxon>Vigna</taxon>
    </lineage>
</organism>
<evidence type="ECO:0000256" key="4">
    <source>
        <dbReference type="ARBA" id="ARBA00023163"/>
    </source>
</evidence>
<evidence type="ECO:0000256" key="5">
    <source>
        <dbReference type="ARBA" id="ARBA00023242"/>
    </source>
</evidence>
<evidence type="ECO:0000256" key="2">
    <source>
        <dbReference type="ARBA" id="ARBA00023012"/>
    </source>
</evidence>
<feature type="domain" description="Response regulatory" evidence="8">
    <location>
        <begin position="19"/>
        <end position="133"/>
    </location>
</feature>
<proteinExistence type="predicted"/>
<dbReference type="SMART" id="SM00448">
    <property type="entry name" value="REC"/>
    <property type="match status" value="1"/>
</dbReference>
<dbReference type="InterPro" id="IPR001789">
    <property type="entry name" value="Sig_transdc_resp-reg_receiver"/>
</dbReference>
<protein>
    <submittedName>
        <fullName evidence="10">Two-component response regulator ARR14-like</fullName>
    </submittedName>
</protein>
<comment type="subcellular location">
    <subcellularLocation>
        <location evidence="1">Nucleus</location>
    </subcellularLocation>
</comment>
<reference evidence="10" key="2">
    <citation type="submission" date="2025-08" db="UniProtKB">
        <authorList>
            <consortium name="RefSeq"/>
        </authorList>
    </citation>
    <scope>IDENTIFICATION</scope>
    <source>
        <tissue evidence="10">Leaf</tissue>
    </source>
</reference>
<feature type="region of interest" description="Disordered" evidence="7">
    <location>
        <begin position="281"/>
        <end position="301"/>
    </location>
</feature>
<dbReference type="GO" id="GO:0005634">
    <property type="term" value="C:nucleus"/>
    <property type="evidence" value="ECO:0007669"/>
    <property type="project" value="UniProtKB-SubCell"/>
</dbReference>
<name>A0A1S3VSU3_VIGRR</name>
<dbReference type="Gene3D" id="3.40.50.2300">
    <property type="match status" value="1"/>
</dbReference>
<dbReference type="CDD" id="cd17584">
    <property type="entry name" value="REC_typeB_ARR-like"/>
    <property type="match status" value="1"/>
</dbReference>
<dbReference type="SUPFAM" id="SSF46689">
    <property type="entry name" value="Homeodomain-like"/>
    <property type="match status" value="1"/>
</dbReference>
<dbReference type="GO" id="GO:0009736">
    <property type="term" value="P:cytokinin-activated signaling pathway"/>
    <property type="evidence" value="ECO:0007669"/>
    <property type="project" value="InterPro"/>
</dbReference>
<dbReference type="InterPro" id="IPR011006">
    <property type="entry name" value="CheY-like_superfamily"/>
</dbReference>
<evidence type="ECO:0000256" key="6">
    <source>
        <dbReference type="PROSITE-ProRule" id="PRU00169"/>
    </source>
</evidence>
<dbReference type="AlphaFoldDB" id="A0A1S3VSU3"/>
<dbReference type="OrthoDB" id="1426639at2759"/>
<keyword evidence="9" id="KW-1185">Reference proteome</keyword>
<keyword evidence="3" id="KW-0805">Transcription regulation</keyword>
<dbReference type="PANTHER" id="PTHR43874:SF206">
    <property type="entry name" value="RESPONSE REGULATOR RECEIVER DOMAIN PROTEIN"/>
    <property type="match status" value="1"/>
</dbReference>
<evidence type="ECO:0000256" key="3">
    <source>
        <dbReference type="ARBA" id="ARBA00023015"/>
    </source>
</evidence>
<keyword evidence="2" id="KW-0902">Two-component regulatory system</keyword>
<evidence type="ECO:0000256" key="1">
    <source>
        <dbReference type="ARBA" id="ARBA00004123"/>
    </source>
</evidence>
<dbReference type="GO" id="GO:0003677">
    <property type="term" value="F:DNA binding"/>
    <property type="evidence" value="ECO:0007669"/>
    <property type="project" value="InterPro"/>
</dbReference>
<evidence type="ECO:0000256" key="7">
    <source>
        <dbReference type="SAM" id="MobiDB-lite"/>
    </source>
</evidence>
<dbReference type="Pfam" id="PF00072">
    <property type="entry name" value="Response_reg"/>
    <property type="match status" value="1"/>
</dbReference>
<reference evidence="9" key="1">
    <citation type="journal article" date="2014" name="Nat. Commun.">
        <title>Genome sequence of mungbean and insights into evolution within Vigna species.</title>
        <authorList>
            <person name="Kang Y.J."/>
            <person name="Kim S.K."/>
            <person name="Kim M.Y."/>
            <person name="Lestari P."/>
            <person name="Kim K.H."/>
            <person name="Ha B.K."/>
            <person name="Jun T.H."/>
            <person name="Hwang W.J."/>
            <person name="Lee T."/>
            <person name="Lee J."/>
            <person name="Shim S."/>
            <person name="Yoon M.Y."/>
            <person name="Jang Y.E."/>
            <person name="Han K.S."/>
            <person name="Taeprayoon P."/>
            <person name="Yoon N."/>
            <person name="Somta P."/>
            <person name="Tanya P."/>
            <person name="Kim K.S."/>
            <person name="Gwag J.G."/>
            <person name="Moon J.K."/>
            <person name="Lee Y.H."/>
            <person name="Park B.S."/>
            <person name="Bombarely A."/>
            <person name="Doyle J.J."/>
            <person name="Jackson S.A."/>
            <person name="Schafleitner R."/>
            <person name="Srinives P."/>
            <person name="Varshney R.K."/>
            <person name="Lee S.H."/>
        </authorList>
    </citation>
    <scope>NUCLEOTIDE SEQUENCE [LARGE SCALE GENOMIC DNA]</scope>
    <source>
        <strain evidence="9">cv. VC1973A</strain>
    </source>
</reference>
<dbReference type="Gene3D" id="1.10.10.60">
    <property type="entry name" value="Homeodomain-like"/>
    <property type="match status" value="1"/>
</dbReference>
<dbReference type="KEGG" id="vra:106778071"/>
<sequence length="427" mass="49300">MAKISLEKKIFCEYPSNLRVLAIDTDLTVLEFIKKVCNEYCYEVITCTESLHATIILQEKRSTIDLVLMEVHMPKMDGYEFLLTTQEIDVPKIMMSFDDSKKSVMKTIKLGACDYMIKPLHEDRLRNMWTHVVRKSMNENKMRKKIGNSLEDDNQNSKFVFSSSDEISREVDNAGESKKSRVVWTTELHGIFVKAVNQIGLASMILQPFCSIFFFTVHPIYEFNAYYMYEIRSDLTLSVFLLHSHLLDAVPNKILQLMNTPHLTRNNVASHLQKYRNVLKEKASKEKERKPEPKREQQSVSDIQMDNHHAEEAFGFALPDPLAIYPSFAIPQNFPQDFPQTIDSGCGIWSPYNAILAEDQAMLQINTVSVDTLQQQQQQQQYMQSSVMQNQVPLINFEPSSLIISENPYLVTQNDNFGRNVDQRSIQ</sequence>
<evidence type="ECO:0000313" key="9">
    <source>
        <dbReference type="Proteomes" id="UP000087766"/>
    </source>
</evidence>
<dbReference type="NCBIfam" id="TIGR01557">
    <property type="entry name" value="myb_SHAQKYF"/>
    <property type="match status" value="1"/>
</dbReference>
<dbReference type="PROSITE" id="PS50110">
    <property type="entry name" value="RESPONSE_REGULATORY"/>
    <property type="match status" value="1"/>
</dbReference>
<dbReference type="Proteomes" id="UP000087766">
    <property type="component" value="Chromosome 2"/>
</dbReference>
<dbReference type="InterPro" id="IPR009057">
    <property type="entry name" value="Homeodomain-like_sf"/>
</dbReference>
<dbReference type="RefSeq" id="XP_014521451.1">
    <property type="nucleotide sequence ID" value="XM_014665965.1"/>
</dbReference>
<dbReference type="GO" id="GO:0000160">
    <property type="term" value="P:phosphorelay signal transduction system"/>
    <property type="evidence" value="ECO:0007669"/>
    <property type="project" value="UniProtKB-KW"/>
</dbReference>
<dbReference type="SUPFAM" id="SSF52172">
    <property type="entry name" value="CheY-like"/>
    <property type="match status" value="1"/>
</dbReference>
<dbReference type="InterPro" id="IPR045279">
    <property type="entry name" value="ARR-like"/>
</dbReference>
<evidence type="ECO:0000259" key="8">
    <source>
        <dbReference type="PROSITE" id="PS50110"/>
    </source>
</evidence>
<comment type="caution">
    <text evidence="6">Lacks conserved residue(s) required for the propagation of feature annotation.</text>
</comment>
<dbReference type="InterPro" id="IPR006447">
    <property type="entry name" value="Myb_dom_plants"/>
</dbReference>
<dbReference type="GeneID" id="106778071"/>
<dbReference type="PANTHER" id="PTHR43874">
    <property type="entry name" value="TWO-COMPONENT RESPONSE REGULATOR"/>
    <property type="match status" value="1"/>
</dbReference>
<feature type="compositionally biased region" description="Basic and acidic residues" evidence="7">
    <location>
        <begin position="281"/>
        <end position="297"/>
    </location>
</feature>
<gene>
    <name evidence="10" type="primary">LOC106778071</name>
</gene>
<keyword evidence="4" id="KW-0804">Transcription</keyword>
<keyword evidence="5" id="KW-0539">Nucleus</keyword>
<accession>A0A1S3VSU3</accession>
<evidence type="ECO:0000313" key="10">
    <source>
        <dbReference type="RefSeq" id="XP_014521451.1"/>
    </source>
</evidence>